<feature type="region of interest" description="Disordered" evidence="4">
    <location>
        <begin position="258"/>
        <end position="281"/>
    </location>
</feature>
<keyword evidence="2" id="KW-0489">Methyltransferase</keyword>
<organism evidence="5 6">
    <name type="scientific">Amniculicola lignicola CBS 123094</name>
    <dbReference type="NCBI Taxonomy" id="1392246"/>
    <lineage>
        <taxon>Eukaryota</taxon>
        <taxon>Fungi</taxon>
        <taxon>Dikarya</taxon>
        <taxon>Ascomycota</taxon>
        <taxon>Pezizomycotina</taxon>
        <taxon>Dothideomycetes</taxon>
        <taxon>Pleosporomycetidae</taxon>
        <taxon>Pleosporales</taxon>
        <taxon>Amniculicolaceae</taxon>
        <taxon>Amniculicola</taxon>
    </lineage>
</organism>
<feature type="region of interest" description="Disordered" evidence="4">
    <location>
        <begin position="119"/>
        <end position="148"/>
    </location>
</feature>
<dbReference type="SUPFAM" id="SSF53335">
    <property type="entry name" value="S-adenosyl-L-methionine-dependent methyltransferases"/>
    <property type="match status" value="1"/>
</dbReference>
<evidence type="ECO:0000256" key="2">
    <source>
        <dbReference type="ARBA" id="ARBA00022603"/>
    </source>
</evidence>
<accession>A0A6A5WMT5</accession>
<evidence type="ECO:0000313" key="6">
    <source>
        <dbReference type="Proteomes" id="UP000799779"/>
    </source>
</evidence>
<dbReference type="GO" id="GO:0008168">
    <property type="term" value="F:methyltransferase activity"/>
    <property type="evidence" value="ECO:0007669"/>
    <property type="project" value="UniProtKB-KW"/>
</dbReference>
<dbReference type="OrthoDB" id="411785at2759"/>
<dbReference type="Proteomes" id="UP000799779">
    <property type="component" value="Unassembled WGS sequence"/>
</dbReference>
<name>A0A6A5WMT5_9PLEO</name>
<evidence type="ECO:0000256" key="4">
    <source>
        <dbReference type="SAM" id="MobiDB-lite"/>
    </source>
</evidence>
<feature type="compositionally biased region" description="Low complexity" evidence="4">
    <location>
        <begin position="263"/>
        <end position="274"/>
    </location>
</feature>
<proteinExistence type="inferred from homology"/>
<dbReference type="PANTHER" id="PTHR12176">
    <property type="entry name" value="SAM-DEPENDENT METHYLTRANSFERASE SUPERFAMILY PROTEIN"/>
    <property type="match status" value="1"/>
</dbReference>
<comment type="similarity">
    <text evidence="1">Belongs to the methyltransferase superfamily.</text>
</comment>
<sequence>MPPQPPSFGSMEYWDGRFTSNSNPFEWLDAPTVLDPYLTEALKDTKEEKPELLHIGCGTSLLSYHLRAHVKEPDQIHNLDYSSVAVDVGRKREVEIYSVGEKHEEAGPPEASTVVRESSGNISARNSDGQCQLTSARSESVSPQERSEPKYMRWSAANLLSHSSLLSVCKPSAYSVIVDKSTSDSIACADDPYVFLPYPLSTASNEPLPSQVERSSEPIQPVHILAIHLAVLTKPRARWIALSYSEDRYPFLHQRFGGSAPRSGSTSQSKTSSTPVPGSTLEAERASDGLYGQLDHDLDDIPDKVFDMGLPDPSKLWRLVNKYEIEVPPPQGSPGESPIVYRPKIFHWVYILERTDVEVFLRKE</sequence>
<reference evidence="5" key="1">
    <citation type="journal article" date="2020" name="Stud. Mycol.">
        <title>101 Dothideomycetes genomes: a test case for predicting lifestyles and emergence of pathogens.</title>
        <authorList>
            <person name="Haridas S."/>
            <person name="Albert R."/>
            <person name="Binder M."/>
            <person name="Bloem J."/>
            <person name="Labutti K."/>
            <person name="Salamov A."/>
            <person name="Andreopoulos B."/>
            <person name="Baker S."/>
            <person name="Barry K."/>
            <person name="Bills G."/>
            <person name="Bluhm B."/>
            <person name="Cannon C."/>
            <person name="Castanera R."/>
            <person name="Culley D."/>
            <person name="Daum C."/>
            <person name="Ezra D."/>
            <person name="Gonzalez J."/>
            <person name="Henrissat B."/>
            <person name="Kuo A."/>
            <person name="Liang C."/>
            <person name="Lipzen A."/>
            <person name="Lutzoni F."/>
            <person name="Magnuson J."/>
            <person name="Mondo S."/>
            <person name="Nolan M."/>
            <person name="Ohm R."/>
            <person name="Pangilinan J."/>
            <person name="Park H.-J."/>
            <person name="Ramirez L."/>
            <person name="Alfaro M."/>
            <person name="Sun H."/>
            <person name="Tritt A."/>
            <person name="Yoshinaga Y."/>
            <person name="Zwiers L.-H."/>
            <person name="Turgeon B."/>
            <person name="Goodwin S."/>
            <person name="Spatafora J."/>
            <person name="Crous P."/>
            <person name="Grigoriev I."/>
        </authorList>
    </citation>
    <scope>NUCLEOTIDE SEQUENCE</scope>
    <source>
        <strain evidence="5">CBS 123094</strain>
    </source>
</reference>
<keyword evidence="3" id="KW-0808">Transferase</keyword>
<dbReference type="PANTHER" id="PTHR12176:SF84">
    <property type="entry name" value="METHYLTRANSFERASE DOMAIN-CONTAINING PROTEIN"/>
    <property type="match status" value="1"/>
</dbReference>
<evidence type="ECO:0000256" key="3">
    <source>
        <dbReference type="ARBA" id="ARBA00022679"/>
    </source>
</evidence>
<dbReference type="InterPro" id="IPR051419">
    <property type="entry name" value="Lys/N-term_MeTrsfase_sf"/>
</dbReference>
<protein>
    <recommendedName>
        <fullName evidence="7">Methyltransferase domain-containing protein</fullName>
    </recommendedName>
</protein>
<dbReference type="AlphaFoldDB" id="A0A6A5WMT5"/>
<keyword evidence="6" id="KW-1185">Reference proteome</keyword>
<evidence type="ECO:0008006" key="7">
    <source>
        <dbReference type="Google" id="ProtNLM"/>
    </source>
</evidence>
<feature type="compositionally biased region" description="Polar residues" evidence="4">
    <location>
        <begin position="119"/>
        <end position="144"/>
    </location>
</feature>
<dbReference type="InterPro" id="IPR029063">
    <property type="entry name" value="SAM-dependent_MTases_sf"/>
</dbReference>
<dbReference type="GO" id="GO:0032259">
    <property type="term" value="P:methylation"/>
    <property type="evidence" value="ECO:0007669"/>
    <property type="project" value="UniProtKB-KW"/>
</dbReference>
<dbReference type="Gene3D" id="3.40.50.150">
    <property type="entry name" value="Vaccinia Virus protein VP39"/>
    <property type="match status" value="1"/>
</dbReference>
<gene>
    <name evidence="5" type="ORF">P154DRAFT_561673</name>
</gene>
<evidence type="ECO:0000313" key="5">
    <source>
        <dbReference type="EMBL" id="KAF2002827.1"/>
    </source>
</evidence>
<dbReference type="EMBL" id="ML977575">
    <property type="protein sequence ID" value="KAF2002827.1"/>
    <property type="molecule type" value="Genomic_DNA"/>
</dbReference>
<evidence type="ECO:0000256" key="1">
    <source>
        <dbReference type="ARBA" id="ARBA00008361"/>
    </source>
</evidence>